<organism evidence="2 3">
    <name type="scientific">Prorocentrum cordatum</name>
    <dbReference type="NCBI Taxonomy" id="2364126"/>
    <lineage>
        <taxon>Eukaryota</taxon>
        <taxon>Sar</taxon>
        <taxon>Alveolata</taxon>
        <taxon>Dinophyceae</taxon>
        <taxon>Prorocentrales</taxon>
        <taxon>Prorocentraceae</taxon>
        <taxon>Prorocentrum</taxon>
    </lineage>
</organism>
<keyword evidence="3" id="KW-1185">Reference proteome</keyword>
<reference evidence="2" key="1">
    <citation type="submission" date="2023-10" db="EMBL/GenBank/DDBJ databases">
        <authorList>
            <person name="Chen Y."/>
            <person name="Shah S."/>
            <person name="Dougan E. K."/>
            <person name="Thang M."/>
            <person name="Chan C."/>
        </authorList>
    </citation>
    <scope>NUCLEOTIDE SEQUENCE [LARGE SCALE GENOMIC DNA]</scope>
</reference>
<sequence>MPTRNTRPPHGAPHPERVVHGGSPRSLLGEETSQCLSKYGVRLPWGTARGVAAAVVARLAEAEQSGEVEMFSGEQIVHEGRVLPGLAAVLRPGAACSPTAPLWARCAGRRRRTSRAAARVGSSLVPSAACGCVHDAEGARTTGRTCSSTAWSPSASGRRSTAPTRPPGRR</sequence>
<evidence type="ECO:0000313" key="3">
    <source>
        <dbReference type="Proteomes" id="UP001189429"/>
    </source>
</evidence>
<comment type="caution">
    <text evidence="2">The sequence shown here is derived from an EMBL/GenBank/DDBJ whole genome shotgun (WGS) entry which is preliminary data.</text>
</comment>
<proteinExistence type="predicted"/>
<feature type="region of interest" description="Disordered" evidence="1">
    <location>
        <begin position="1"/>
        <end position="27"/>
    </location>
</feature>
<accession>A0ABN9USW9</accession>
<dbReference type="EMBL" id="CAUYUJ010016159">
    <property type="protein sequence ID" value="CAK0862403.1"/>
    <property type="molecule type" value="Genomic_DNA"/>
</dbReference>
<feature type="non-terminal residue" evidence="2">
    <location>
        <position position="170"/>
    </location>
</feature>
<dbReference type="Proteomes" id="UP001189429">
    <property type="component" value="Unassembled WGS sequence"/>
</dbReference>
<protein>
    <submittedName>
        <fullName evidence="2">Uncharacterized protein</fullName>
    </submittedName>
</protein>
<name>A0ABN9USW9_9DINO</name>
<gene>
    <name evidence="2" type="ORF">PCOR1329_LOCUS50834</name>
</gene>
<evidence type="ECO:0000313" key="2">
    <source>
        <dbReference type="EMBL" id="CAK0862403.1"/>
    </source>
</evidence>
<feature type="region of interest" description="Disordered" evidence="1">
    <location>
        <begin position="139"/>
        <end position="170"/>
    </location>
</feature>
<evidence type="ECO:0000256" key="1">
    <source>
        <dbReference type="SAM" id="MobiDB-lite"/>
    </source>
</evidence>
<feature type="compositionally biased region" description="Polar residues" evidence="1">
    <location>
        <begin position="142"/>
        <end position="163"/>
    </location>
</feature>